<proteinExistence type="predicted"/>
<dbReference type="OrthoDB" id="1860435at2"/>
<accession>A0A2A7B2Z1</accession>
<sequence>MRHEHRRWKVCFGKNFWGTQEENDPGEELRVDREFEWHGYKWRIPAVYRCRQGLVVDFAMEVPQEELRAYMEKWGLTEDGECNRTLTRAEEQQMEQENPLNVGFCAELELNGMRLHSRDGCGAGYLPGEMAGDDTVAAFRRHYGLDETTVWKFWRESYPWATRSRKSCSKRFRVLEVRLEAELEQHPAGRFRTPAVGGSVTLHEPGNAQTYQLTALDVRSETLELPDCDGWERPNCFCMMTYRLTPAAENFFLSDCAEGDHPHRRPRNLPPERAALEKKYGLEPQGEGDAAIAVIGGADGPTAVFCTVRGSADEAEGVAAACSSCYFEPVEPEHITWQAAFCRRPCAGAVVPLLAAP</sequence>
<evidence type="ECO:0000313" key="2">
    <source>
        <dbReference type="Proteomes" id="UP000220904"/>
    </source>
</evidence>
<dbReference type="RefSeq" id="WP_097793223.1">
    <property type="nucleotide sequence ID" value="NZ_NOUV01000019.1"/>
</dbReference>
<protein>
    <submittedName>
        <fullName evidence="1">Uncharacterized protein</fullName>
    </submittedName>
</protein>
<gene>
    <name evidence="1" type="ORF">CHR60_11975</name>
</gene>
<comment type="caution">
    <text evidence="1">The sequence shown here is derived from an EMBL/GenBank/DDBJ whole genome shotgun (WGS) entry which is preliminary data.</text>
</comment>
<dbReference type="EMBL" id="NOUV01000019">
    <property type="protein sequence ID" value="PDX85754.1"/>
    <property type="molecule type" value="Genomic_DNA"/>
</dbReference>
<reference evidence="1 2" key="1">
    <citation type="journal article" date="2017" name="Front. Microbiol.">
        <title>New Insights into the Diversity of the Genus Faecalibacterium.</title>
        <authorList>
            <person name="Benevides L."/>
            <person name="Burman S."/>
            <person name="Martin R."/>
            <person name="Robert V."/>
            <person name="Thomas M."/>
            <person name="Miquel S."/>
            <person name="Chain F."/>
            <person name="Sokol H."/>
            <person name="Bermudez-Humaran L.G."/>
            <person name="Morrison M."/>
            <person name="Langella P."/>
            <person name="Azevedo V.A."/>
            <person name="Chatel J.M."/>
            <person name="Soares S."/>
        </authorList>
    </citation>
    <scope>NUCLEOTIDE SEQUENCE [LARGE SCALE GENOMIC DNA]</scope>
    <source>
        <strain evidence="1 2">AHMP21</strain>
    </source>
</reference>
<dbReference type="Proteomes" id="UP000220904">
    <property type="component" value="Unassembled WGS sequence"/>
</dbReference>
<organism evidence="1 2">
    <name type="scientific">Faecalibacterium prausnitzii</name>
    <dbReference type="NCBI Taxonomy" id="853"/>
    <lineage>
        <taxon>Bacteria</taxon>
        <taxon>Bacillati</taxon>
        <taxon>Bacillota</taxon>
        <taxon>Clostridia</taxon>
        <taxon>Eubacteriales</taxon>
        <taxon>Oscillospiraceae</taxon>
        <taxon>Faecalibacterium</taxon>
    </lineage>
</organism>
<name>A0A2A7B2Z1_9FIRM</name>
<evidence type="ECO:0000313" key="1">
    <source>
        <dbReference type="EMBL" id="PDX85754.1"/>
    </source>
</evidence>
<dbReference type="AlphaFoldDB" id="A0A2A7B2Z1"/>